<dbReference type="GO" id="GO:0032993">
    <property type="term" value="C:protein-DNA complex"/>
    <property type="evidence" value="ECO:0007669"/>
    <property type="project" value="TreeGrafter"/>
</dbReference>
<dbReference type="Proteomes" id="UP000256838">
    <property type="component" value="Unassembled WGS sequence"/>
</dbReference>
<dbReference type="CDD" id="cd00383">
    <property type="entry name" value="trans_reg_C"/>
    <property type="match status" value="1"/>
</dbReference>
<protein>
    <submittedName>
        <fullName evidence="12">DNA-binding response regulator</fullName>
    </submittedName>
</protein>
<dbReference type="InterPro" id="IPR039420">
    <property type="entry name" value="WalR-like"/>
</dbReference>
<dbReference type="InterPro" id="IPR001867">
    <property type="entry name" value="OmpR/PhoB-type_DNA-bd"/>
</dbReference>
<dbReference type="SMART" id="SM00862">
    <property type="entry name" value="Trans_reg_C"/>
    <property type="match status" value="1"/>
</dbReference>
<evidence type="ECO:0000256" key="3">
    <source>
        <dbReference type="ARBA" id="ARBA00022553"/>
    </source>
</evidence>
<name>A0A3D8JYC2_9BURK</name>
<accession>A0A3D8JYC2</accession>
<dbReference type="PANTHER" id="PTHR48111:SF35">
    <property type="entry name" value="TRANSCRIPTIONAL REGULATORY PROTEIN QSEB"/>
    <property type="match status" value="1"/>
</dbReference>
<dbReference type="SUPFAM" id="SSF46894">
    <property type="entry name" value="C-terminal effector domain of the bipartite response regulators"/>
    <property type="match status" value="1"/>
</dbReference>
<evidence type="ECO:0000256" key="2">
    <source>
        <dbReference type="ARBA" id="ARBA00022490"/>
    </source>
</evidence>
<dbReference type="InterPro" id="IPR001789">
    <property type="entry name" value="Sig_transdc_resp-reg_receiver"/>
</dbReference>
<keyword evidence="6 9" id="KW-0238">DNA-binding</keyword>
<feature type="domain" description="Response regulatory" evidence="10">
    <location>
        <begin position="8"/>
        <end position="123"/>
    </location>
</feature>
<dbReference type="PROSITE" id="PS50110">
    <property type="entry name" value="RESPONSE_REGULATORY"/>
    <property type="match status" value="1"/>
</dbReference>
<feature type="domain" description="OmpR/PhoB-type" evidence="11">
    <location>
        <begin position="134"/>
        <end position="233"/>
    </location>
</feature>
<dbReference type="Gene3D" id="1.10.10.10">
    <property type="entry name" value="Winged helix-like DNA-binding domain superfamily/Winged helix DNA-binding domain"/>
    <property type="match status" value="1"/>
</dbReference>
<dbReference type="InterPro" id="IPR036388">
    <property type="entry name" value="WH-like_DNA-bd_sf"/>
</dbReference>
<dbReference type="PROSITE" id="PS51755">
    <property type="entry name" value="OMPR_PHOB"/>
    <property type="match status" value="1"/>
</dbReference>
<evidence type="ECO:0000256" key="1">
    <source>
        <dbReference type="ARBA" id="ARBA00004496"/>
    </source>
</evidence>
<evidence type="ECO:0000256" key="4">
    <source>
        <dbReference type="ARBA" id="ARBA00023012"/>
    </source>
</evidence>
<dbReference type="Gene3D" id="3.40.50.2300">
    <property type="match status" value="1"/>
</dbReference>
<evidence type="ECO:0000259" key="11">
    <source>
        <dbReference type="PROSITE" id="PS51755"/>
    </source>
</evidence>
<keyword evidence="13" id="KW-1185">Reference proteome</keyword>
<feature type="modified residue" description="4-aspartylphosphate" evidence="8">
    <location>
        <position position="57"/>
    </location>
</feature>
<evidence type="ECO:0000256" key="7">
    <source>
        <dbReference type="ARBA" id="ARBA00023163"/>
    </source>
</evidence>
<dbReference type="GO" id="GO:0000976">
    <property type="term" value="F:transcription cis-regulatory region binding"/>
    <property type="evidence" value="ECO:0007669"/>
    <property type="project" value="TreeGrafter"/>
</dbReference>
<comment type="caution">
    <text evidence="12">The sequence shown here is derived from an EMBL/GenBank/DDBJ whole genome shotgun (WGS) entry which is preliminary data.</text>
</comment>
<dbReference type="PANTHER" id="PTHR48111">
    <property type="entry name" value="REGULATOR OF RPOS"/>
    <property type="match status" value="1"/>
</dbReference>
<keyword evidence="2" id="KW-0963">Cytoplasm</keyword>
<keyword evidence="7" id="KW-0804">Transcription</keyword>
<keyword evidence="4" id="KW-0902">Two-component regulatory system</keyword>
<evidence type="ECO:0000313" key="12">
    <source>
        <dbReference type="EMBL" id="RDU97999.1"/>
    </source>
</evidence>
<comment type="subcellular location">
    <subcellularLocation>
        <location evidence="1">Cytoplasm</location>
    </subcellularLocation>
</comment>
<evidence type="ECO:0000256" key="9">
    <source>
        <dbReference type="PROSITE-ProRule" id="PRU01091"/>
    </source>
</evidence>
<dbReference type="Pfam" id="PF00486">
    <property type="entry name" value="Trans_reg_C"/>
    <property type="match status" value="1"/>
</dbReference>
<dbReference type="SUPFAM" id="SSF52172">
    <property type="entry name" value="CheY-like"/>
    <property type="match status" value="1"/>
</dbReference>
<evidence type="ECO:0000313" key="13">
    <source>
        <dbReference type="Proteomes" id="UP000256838"/>
    </source>
</evidence>
<proteinExistence type="predicted"/>
<sequence length="263" mass="29011">MRQGVILNYVILTKDASLARRVEDGLVLCGASGEVFANEIEMLRTLRHKPYDLIVMDARTTKVASSALMSWRECHSLQNTPLLVVGSFADPASLFQWYEAGATDILSLQFDANEFYVRAAHALLRSAGAVNRESERLCVGPYTLTKACCVVELRGKSIQLTPREFATAWLFFTNAGVSLTRAMVAKSIWGSETDRADRTIEQHIYKLRRKLAFGAGNGVMLRTVYSLGYRLEVSGSEQMGHARFDGGSARLPLSMHAGEAARA</sequence>
<gene>
    <name evidence="12" type="ORF">DWV00_15855</name>
</gene>
<keyword evidence="5" id="KW-0805">Transcription regulation</keyword>
<keyword evidence="3 8" id="KW-0597">Phosphoprotein</keyword>
<dbReference type="OrthoDB" id="6007214at2"/>
<dbReference type="GO" id="GO:0006355">
    <property type="term" value="P:regulation of DNA-templated transcription"/>
    <property type="evidence" value="ECO:0007669"/>
    <property type="project" value="InterPro"/>
</dbReference>
<dbReference type="EMBL" id="QRGA01000008">
    <property type="protein sequence ID" value="RDU97999.1"/>
    <property type="molecule type" value="Genomic_DNA"/>
</dbReference>
<evidence type="ECO:0000256" key="6">
    <source>
        <dbReference type="ARBA" id="ARBA00023125"/>
    </source>
</evidence>
<dbReference type="GO" id="GO:0000156">
    <property type="term" value="F:phosphorelay response regulator activity"/>
    <property type="evidence" value="ECO:0007669"/>
    <property type="project" value="TreeGrafter"/>
</dbReference>
<dbReference type="GO" id="GO:0005829">
    <property type="term" value="C:cytosol"/>
    <property type="evidence" value="ECO:0007669"/>
    <property type="project" value="TreeGrafter"/>
</dbReference>
<dbReference type="InterPro" id="IPR016032">
    <property type="entry name" value="Sig_transdc_resp-reg_C-effctor"/>
</dbReference>
<dbReference type="AlphaFoldDB" id="A0A3D8JYC2"/>
<reference evidence="12 13" key="1">
    <citation type="submission" date="2018-08" db="EMBL/GenBank/DDBJ databases">
        <title>Paraburkholderia sp. DHOM06 isolated from forest soil.</title>
        <authorList>
            <person name="Gao Z.-H."/>
            <person name="Qiu L.-H."/>
        </authorList>
    </citation>
    <scope>NUCLEOTIDE SEQUENCE [LARGE SCALE GENOMIC DNA]</scope>
    <source>
        <strain evidence="12 13">DHOM06</strain>
    </source>
</reference>
<evidence type="ECO:0000256" key="5">
    <source>
        <dbReference type="ARBA" id="ARBA00023015"/>
    </source>
</evidence>
<feature type="DNA-binding region" description="OmpR/PhoB-type" evidence="9">
    <location>
        <begin position="134"/>
        <end position="233"/>
    </location>
</feature>
<evidence type="ECO:0000259" key="10">
    <source>
        <dbReference type="PROSITE" id="PS50110"/>
    </source>
</evidence>
<organism evidence="12 13">
    <name type="scientific">Trinickia dinghuensis</name>
    <dbReference type="NCBI Taxonomy" id="2291023"/>
    <lineage>
        <taxon>Bacteria</taxon>
        <taxon>Pseudomonadati</taxon>
        <taxon>Pseudomonadota</taxon>
        <taxon>Betaproteobacteria</taxon>
        <taxon>Burkholderiales</taxon>
        <taxon>Burkholderiaceae</taxon>
        <taxon>Trinickia</taxon>
    </lineage>
</organism>
<dbReference type="InterPro" id="IPR011006">
    <property type="entry name" value="CheY-like_superfamily"/>
</dbReference>
<evidence type="ECO:0000256" key="8">
    <source>
        <dbReference type="PROSITE-ProRule" id="PRU00169"/>
    </source>
</evidence>